<comment type="caution">
    <text evidence="1">The sequence shown here is derived from an EMBL/GenBank/DDBJ whole genome shotgun (WGS) entry which is preliminary data.</text>
</comment>
<evidence type="ECO:0000313" key="1">
    <source>
        <dbReference type="EMBL" id="MPM23180.1"/>
    </source>
</evidence>
<proteinExistence type="predicted"/>
<accession>A0A644Y3X0</accession>
<gene>
    <name evidence="1" type="ORF">SDC9_69644</name>
</gene>
<protein>
    <submittedName>
        <fullName evidence="1">Uncharacterized protein</fullName>
    </submittedName>
</protein>
<reference evidence="1" key="1">
    <citation type="submission" date="2019-08" db="EMBL/GenBank/DDBJ databases">
        <authorList>
            <person name="Kucharzyk K."/>
            <person name="Murdoch R.W."/>
            <person name="Higgins S."/>
            <person name="Loffler F."/>
        </authorList>
    </citation>
    <scope>NUCLEOTIDE SEQUENCE</scope>
</reference>
<sequence length="89" mass="9914">MIARLTNVKDSVEVGRLSACRKHGCYTTFQRSYFSSNSIVCWVLQASIKVATLLQVEKSGHLFAGVIFECRTLIDGQHTRLTFLGVHPA</sequence>
<dbReference type="AlphaFoldDB" id="A0A644Y3X0"/>
<organism evidence="1">
    <name type="scientific">bioreactor metagenome</name>
    <dbReference type="NCBI Taxonomy" id="1076179"/>
    <lineage>
        <taxon>unclassified sequences</taxon>
        <taxon>metagenomes</taxon>
        <taxon>ecological metagenomes</taxon>
    </lineage>
</organism>
<name>A0A644Y3X0_9ZZZZ</name>
<dbReference type="EMBL" id="VSSQ01003972">
    <property type="protein sequence ID" value="MPM23180.1"/>
    <property type="molecule type" value="Genomic_DNA"/>
</dbReference>